<name>A0A0F9MCF0_9ZZZZ</name>
<sequence length="35" mass="3924">MLCSIELGTTTKGYTQSQQHYWVVAETLETGSTIF</sequence>
<organism evidence="1">
    <name type="scientific">marine sediment metagenome</name>
    <dbReference type="NCBI Taxonomy" id="412755"/>
    <lineage>
        <taxon>unclassified sequences</taxon>
        <taxon>metagenomes</taxon>
        <taxon>ecological metagenomes</taxon>
    </lineage>
</organism>
<proteinExistence type="predicted"/>
<dbReference type="EMBL" id="LAZR01004847">
    <property type="protein sequence ID" value="KKN05070.1"/>
    <property type="molecule type" value="Genomic_DNA"/>
</dbReference>
<gene>
    <name evidence="1" type="ORF">LCGC14_1091130</name>
</gene>
<dbReference type="AlphaFoldDB" id="A0A0F9MCF0"/>
<evidence type="ECO:0000313" key="1">
    <source>
        <dbReference type="EMBL" id="KKN05070.1"/>
    </source>
</evidence>
<comment type="caution">
    <text evidence="1">The sequence shown here is derived from an EMBL/GenBank/DDBJ whole genome shotgun (WGS) entry which is preliminary data.</text>
</comment>
<reference evidence="1" key="1">
    <citation type="journal article" date="2015" name="Nature">
        <title>Complex archaea that bridge the gap between prokaryotes and eukaryotes.</title>
        <authorList>
            <person name="Spang A."/>
            <person name="Saw J.H."/>
            <person name="Jorgensen S.L."/>
            <person name="Zaremba-Niedzwiedzka K."/>
            <person name="Martijn J."/>
            <person name="Lind A.E."/>
            <person name="van Eijk R."/>
            <person name="Schleper C."/>
            <person name="Guy L."/>
            <person name="Ettema T.J."/>
        </authorList>
    </citation>
    <scope>NUCLEOTIDE SEQUENCE</scope>
</reference>
<accession>A0A0F9MCF0</accession>
<protein>
    <submittedName>
        <fullName evidence="1">Uncharacterized protein</fullName>
    </submittedName>
</protein>